<dbReference type="InterPro" id="IPR036271">
    <property type="entry name" value="Tet_transcr_reg_TetR-rel_C_sf"/>
</dbReference>
<dbReference type="SUPFAM" id="SSF48498">
    <property type="entry name" value="Tetracyclin repressor-like, C-terminal domain"/>
    <property type="match status" value="1"/>
</dbReference>
<dbReference type="SUPFAM" id="SSF46689">
    <property type="entry name" value="Homeodomain-like"/>
    <property type="match status" value="1"/>
</dbReference>
<accession>A0A2G3PH05</accession>
<dbReference type="Pfam" id="PF17940">
    <property type="entry name" value="TetR_C_31"/>
    <property type="match status" value="1"/>
</dbReference>
<dbReference type="RefSeq" id="WP_099383500.1">
    <property type="nucleotide sequence ID" value="NZ_PEBD01000010.1"/>
</dbReference>
<dbReference type="GO" id="GO:0003700">
    <property type="term" value="F:DNA-binding transcription factor activity"/>
    <property type="evidence" value="ECO:0007669"/>
    <property type="project" value="TreeGrafter"/>
</dbReference>
<gene>
    <name evidence="4" type="ORF">CSW57_14575</name>
</gene>
<dbReference type="PANTHER" id="PTHR30055:SF226">
    <property type="entry name" value="HTH-TYPE TRANSCRIPTIONAL REGULATOR PKSA"/>
    <property type="match status" value="1"/>
</dbReference>
<comment type="caution">
    <text evidence="4">The sequence shown here is derived from an EMBL/GenBank/DDBJ whole genome shotgun (WGS) entry which is preliminary data.</text>
</comment>
<evidence type="ECO:0000256" key="1">
    <source>
        <dbReference type="ARBA" id="ARBA00023125"/>
    </source>
</evidence>
<evidence type="ECO:0000313" key="4">
    <source>
        <dbReference type="EMBL" id="PHV65070.1"/>
    </source>
</evidence>
<name>A0A2G3PH05_WILMA</name>
<evidence type="ECO:0000259" key="3">
    <source>
        <dbReference type="PROSITE" id="PS50977"/>
    </source>
</evidence>
<dbReference type="PANTHER" id="PTHR30055">
    <property type="entry name" value="HTH-TYPE TRANSCRIPTIONAL REGULATOR RUTR"/>
    <property type="match status" value="1"/>
</dbReference>
<evidence type="ECO:0000256" key="2">
    <source>
        <dbReference type="PROSITE-ProRule" id="PRU00335"/>
    </source>
</evidence>
<dbReference type="AlphaFoldDB" id="A0A2G3PH05"/>
<dbReference type="PROSITE" id="PS50977">
    <property type="entry name" value="HTH_TETR_2"/>
    <property type="match status" value="1"/>
</dbReference>
<proteinExistence type="predicted"/>
<dbReference type="EMBL" id="PEBD01000010">
    <property type="protein sequence ID" value="PHV65070.1"/>
    <property type="molecule type" value="Genomic_DNA"/>
</dbReference>
<sequence length="201" mass="21893">MSRARKTPVQDRSRFMVDVILEAATRVFDSEGAAGTTNRIADVAGVSIGSLYQYFPNKHAIMAALAWRHLEESRAALTKLCDRFDTTAPNRAEMVTTMVEMVVRLNGSHPRTFAVLREHAPRTPELVEAFTALTADMTARLVPHLIRTGTPSADAPLQARLLAASIDGQVHQVIATAVTADDRERLCAAIIAGLMATERSL</sequence>
<evidence type="ECO:0000313" key="5">
    <source>
        <dbReference type="Proteomes" id="UP000225108"/>
    </source>
</evidence>
<dbReference type="InterPro" id="IPR001647">
    <property type="entry name" value="HTH_TetR"/>
</dbReference>
<dbReference type="Proteomes" id="UP000225108">
    <property type="component" value="Unassembled WGS sequence"/>
</dbReference>
<dbReference type="Gene3D" id="1.10.357.10">
    <property type="entry name" value="Tetracycline Repressor, domain 2"/>
    <property type="match status" value="1"/>
</dbReference>
<dbReference type="InterPro" id="IPR041583">
    <property type="entry name" value="TetR_C_31"/>
</dbReference>
<dbReference type="Pfam" id="PF00440">
    <property type="entry name" value="TetR_N"/>
    <property type="match status" value="1"/>
</dbReference>
<dbReference type="GO" id="GO:0000976">
    <property type="term" value="F:transcription cis-regulatory region binding"/>
    <property type="evidence" value="ECO:0007669"/>
    <property type="project" value="TreeGrafter"/>
</dbReference>
<keyword evidence="1 2" id="KW-0238">DNA-binding</keyword>
<dbReference type="PRINTS" id="PR00455">
    <property type="entry name" value="HTHTETR"/>
</dbReference>
<dbReference type="InterPro" id="IPR050109">
    <property type="entry name" value="HTH-type_TetR-like_transc_reg"/>
</dbReference>
<dbReference type="InterPro" id="IPR009057">
    <property type="entry name" value="Homeodomain-like_sf"/>
</dbReference>
<protein>
    <submittedName>
        <fullName evidence="4">TetR family transcriptional regulator</fullName>
    </submittedName>
</protein>
<feature type="domain" description="HTH tetR-type" evidence="3">
    <location>
        <begin position="14"/>
        <end position="73"/>
    </location>
</feature>
<reference evidence="4 5" key="1">
    <citation type="submission" date="2017-10" db="EMBL/GenBank/DDBJ databases">
        <title>The draft genome sequence of Williamsia sp. BULT 1.1 isolated from the semi-arid grassland soils from South Africa.</title>
        <authorList>
            <person name="Kabwe M.H."/>
            <person name="Govender N."/>
            <person name="Mutseka Lunga P."/>
            <person name="Vikram S."/>
            <person name="Makhalanyane T.P."/>
        </authorList>
    </citation>
    <scope>NUCLEOTIDE SEQUENCE [LARGE SCALE GENOMIC DNA]</scope>
    <source>
        <strain evidence="4 5">BULT 1.1</strain>
    </source>
</reference>
<organism evidence="4 5">
    <name type="scientific">Williamsia marianensis</name>
    <dbReference type="NCBI Taxonomy" id="85044"/>
    <lineage>
        <taxon>Bacteria</taxon>
        <taxon>Bacillati</taxon>
        <taxon>Actinomycetota</taxon>
        <taxon>Actinomycetes</taxon>
        <taxon>Mycobacteriales</taxon>
        <taxon>Nocardiaceae</taxon>
        <taxon>Williamsia</taxon>
    </lineage>
</organism>
<feature type="DNA-binding region" description="H-T-H motif" evidence="2">
    <location>
        <begin position="36"/>
        <end position="55"/>
    </location>
</feature>